<feature type="domain" description="FtsX extracellular" evidence="13">
    <location>
        <begin position="59"/>
        <end position="145"/>
    </location>
</feature>
<protein>
    <recommendedName>
        <fullName evidence="3 10">Cell division protein FtsX</fullName>
    </recommendedName>
</protein>
<feature type="transmembrane region" description="Helical" evidence="11">
    <location>
        <begin position="176"/>
        <end position="201"/>
    </location>
</feature>
<evidence type="ECO:0000256" key="11">
    <source>
        <dbReference type="SAM" id="Phobius"/>
    </source>
</evidence>
<evidence type="ECO:0000256" key="6">
    <source>
        <dbReference type="ARBA" id="ARBA00022692"/>
    </source>
</evidence>
<evidence type="ECO:0000256" key="1">
    <source>
        <dbReference type="ARBA" id="ARBA00004651"/>
    </source>
</evidence>
<keyword evidence="5 10" id="KW-0132">Cell division</keyword>
<evidence type="ECO:0000256" key="7">
    <source>
        <dbReference type="ARBA" id="ARBA00022989"/>
    </source>
</evidence>
<evidence type="ECO:0000256" key="4">
    <source>
        <dbReference type="ARBA" id="ARBA00022475"/>
    </source>
</evidence>
<evidence type="ECO:0000256" key="10">
    <source>
        <dbReference type="PIRNR" id="PIRNR003097"/>
    </source>
</evidence>
<evidence type="ECO:0000256" key="9">
    <source>
        <dbReference type="ARBA" id="ARBA00023306"/>
    </source>
</evidence>
<feature type="transmembrane region" description="Helical" evidence="11">
    <location>
        <begin position="21"/>
        <end position="46"/>
    </location>
</feature>
<evidence type="ECO:0000256" key="2">
    <source>
        <dbReference type="ARBA" id="ARBA00007379"/>
    </source>
</evidence>
<dbReference type="InterPro" id="IPR003838">
    <property type="entry name" value="ABC3_permease_C"/>
</dbReference>
<keyword evidence="7 11" id="KW-1133">Transmembrane helix</keyword>
<gene>
    <name evidence="14" type="primary">ftsX</name>
    <name evidence="14" type="ORF">MJA45_00650</name>
</gene>
<evidence type="ECO:0000256" key="3">
    <source>
        <dbReference type="ARBA" id="ARBA00021907"/>
    </source>
</evidence>
<dbReference type="Pfam" id="PF18075">
    <property type="entry name" value="FtsX_ECD"/>
    <property type="match status" value="1"/>
</dbReference>
<evidence type="ECO:0000259" key="13">
    <source>
        <dbReference type="Pfam" id="PF18075"/>
    </source>
</evidence>
<keyword evidence="4 10" id="KW-1003">Cell membrane</keyword>
<dbReference type="Pfam" id="PF02687">
    <property type="entry name" value="FtsX"/>
    <property type="match status" value="1"/>
</dbReference>
<evidence type="ECO:0000256" key="5">
    <source>
        <dbReference type="ARBA" id="ARBA00022618"/>
    </source>
</evidence>
<comment type="function">
    <text evidence="10">Part of the ABC transporter FtsEX involved in asymmetric cellular division facilitating the initiation of sporulation.</text>
</comment>
<comment type="similarity">
    <text evidence="2 10">Belongs to the ABC-4 integral membrane protein family. FtsX subfamily.</text>
</comment>
<dbReference type="InterPro" id="IPR058204">
    <property type="entry name" value="FtsX_firmicutes-type"/>
</dbReference>
<feature type="transmembrane region" description="Helical" evidence="11">
    <location>
        <begin position="222"/>
        <end position="248"/>
    </location>
</feature>
<dbReference type="RefSeq" id="WP_315605399.1">
    <property type="nucleotide sequence ID" value="NZ_CP130318.1"/>
</dbReference>
<name>A0AA96RF59_9BACL</name>
<dbReference type="Proteomes" id="UP001305702">
    <property type="component" value="Chromosome"/>
</dbReference>
<dbReference type="InterPro" id="IPR040690">
    <property type="entry name" value="FtsX_ECD"/>
</dbReference>
<dbReference type="InterPro" id="IPR004513">
    <property type="entry name" value="FtsX"/>
</dbReference>
<dbReference type="KEGG" id="paun:MJA45_00650"/>
<dbReference type="PANTHER" id="PTHR47755:SF1">
    <property type="entry name" value="CELL DIVISION PROTEIN FTSX"/>
    <property type="match status" value="1"/>
</dbReference>
<proteinExistence type="inferred from homology"/>
<reference evidence="14 15" key="1">
    <citation type="submission" date="2022-02" db="EMBL/GenBank/DDBJ databases">
        <title>Paenibacillus sp. MBLB1776 Whole Genome Shotgun Sequencing.</title>
        <authorList>
            <person name="Hwang C.Y."/>
            <person name="Cho E.-S."/>
            <person name="Seo M.-J."/>
        </authorList>
    </citation>
    <scope>NUCLEOTIDE SEQUENCE [LARGE SCALE GENOMIC DNA]</scope>
    <source>
        <strain evidence="14 15">MBLB1776</strain>
    </source>
</reference>
<feature type="transmembrane region" description="Helical" evidence="11">
    <location>
        <begin position="268"/>
        <end position="290"/>
    </location>
</feature>
<keyword evidence="6 11" id="KW-0812">Transmembrane</keyword>
<evidence type="ECO:0000259" key="12">
    <source>
        <dbReference type="Pfam" id="PF02687"/>
    </source>
</evidence>
<dbReference type="PIRSF" id="PIRSF003097">
    <property type="entry name" value="FtsX"/>
    <property type="match status" value="1"/>
</dbReference>
<keyword evidence="9 10" id="KW-0131">Cell cycle</keyword>
<evidence type="ECO:0000256" key="8">
    <source>
        <dbReference type="ARBA" id="ARBA00023136"/>
    </source>
</evidence>
<accession>A0AA96RF59</accession>
<evidence type="ECO:0000313" key="15">
    <source>
        <dbReference type="Proteomes" id="UP001305702"/>
    </source>
</evidence>
<dbReference type="EMBL" id="CP130318">
    <property type="protein sequence ID" value="WNQ11622.1"/>
    <property type="molecule type" value="Genomic_DNA"/>
</dbReference>
<dbReference type="AlphaFoldDB" id="A0AA96RF59"/>
<comment type="subcellular location">
    <subcellularLocation>
        <location evidence="1">Cell membrane</location>
        <topology evidence="1">Multi-pass membrane protein</topology>
    </subcellularLocation>
</comment>
<dbReference type="PANTHER" id="PTHR47755">
    <property type="entry name" value="CELL DIVISION PROTEIN FTSX"/>
    <property type="match status" value="1"/>
</dbReference>
<sequence>MKISTLSRHLREGGKNVIRNGWMTFASVSSISISLFILGLFMILSINVSYLSQQMESKVEIRVFLDSAVSQETRSSLQSTIQAMPEVDKLTYISKEEGLKTLKKQLGDSLEGLDGENNPLMDSFTVEVKDPQSISGTADQINALNEGKNPKPIIKVDYGRDTVEKLFKFTSVVRTIGLVLVGCLSLTAMFLISNTIKLTILARNREIKIMKLVGATNGFIRWPFFIEGALLGFTGAAIPVLLLTWGYWEVIHSGSVDLSMFMLQLKPFSQVAYWVIGLLMGIGLVIGVWGSTLSVRKFLKV</sequence>
<feature type="domain" description="ABC3 transporter permease C-terminal" evidence="12">
    <location>
        <begin position="179"/>
        <end position="300"/>
    </location>
</feature>
<dbReference type="GO" id="GO:0051301">
    <property type="term" value="P:cell division"/>
    <property type="evidence" value="ECO:0007669"/>
    <property type="project" value="UniProtKB-KW"/>
</dbReference>
<keyword evidence="15" id="KW-1185">Reference proteome</keyword>
<organism evidence="14 15">
    <name type="scientific">Paenibacillus aurantius</name>
    <dbReference type="NCBI Taxonomy" id="2918900"/>
    <lineage>
        <taxon>Bacteria</taxon>
        <taxon>Bacillati</taxon>
        <taxon>Bacillota</taxon>
        <taxon>Bacilli</taxon>
        <taxon>Bacillales</taxon>
        <taxon>Paenibacillaceae</taxon>
        <taxon>Paenibacillus</taxon>
    </lineage>
</organism>
<evidence type="ECO:0000313" key="14">
    <source>
        <dbReference type="EMBL" id="WNQ11622.1"/>
    </source>
</evidence>
<dbReference type="Gene3D" id="3.30.70.3040">
    <property type="match status" value="1"/>
</dbReference>
<keyword evidence="8 10" id="KW-0472">Membrane</keyword>
<dbReference type="NCBIfam" id="NF038347">
    <property type="entry name" value="FtsX_Gpos"/>
    <property type="match status" value="1"/>
</dbReference>
<dbReference type="GO" id="GO:0005886">
    <property type="term" value="C:plasma membrane"/>
    <property type="evidence" value="ECO:0007669"/>
    <property type="project" value="UniProtKB-SubCell"/>
</dbReference>